<proteinExistence type="predicted"/>
<evidence type="ECO:0000313" key="3">
    <source>
        <dbReference type="Proteomes" id="UP000479000"/>
    </source>
</evidence>
<evidence type="ECO:0000313" key="2">
    <source>
        <dbReference type="EMBL" id="CAA9993378.1"/>
    </source>
</evidence>
<name>A0A6H5FVJ1_9HEMI</name>
<dbReference type="Proteomes" id="UP000479000">
    <property type="component" value="Unassembled WGS sequence"/>
</dbReference>
<evidence type="ECO:0000256" key="1">
    <source>
        <dbReference type="SAM" id="MobiDB-lite"/>
    </source>
</evidence>
<feature type="compositionally biased region" description="Basic and acidic residues" evidence="1">
    <location>
        <begin position="75"/>
        <end position="90"/>
    </location>
</feature>
<gene>
    <name evidence="2" type="ORF">NTEN_LOCUS354</name>
</gene>
<organism evidence="2 3">
    <name type="scientific">Nesidiocoris tenuis</name>
    <dbReference type="NCBI Taxonomy" id="355587"/>
    <lineage>
        <taxon>Eukaryota</taxon>
        <taxon>Metazoa</taxon>
        <taxon>Ecdysozoa</taxon>
        <taxon>Arthropoda</taxon>
        <taxon>Hexapoda</taxon>
        <taxon>Insecta</taxon>
        <taxon>Pterygota</taxon>
        <taxon>Neoptera</taxon>
        <taxon>Paraneoptera</taxon>
        <taxon>Hemiptera</taxon>
        <taxon>Heteroptera</taxon>
        <taxon>Panheteroptera</taxon>
        <taxon>Cimicomorpha</taxon>
        <taxon>Miridae</taxon>
        <taxon>Dicyphina</taxon>
        <taxon>Nesidiocoris</taxon>
    </lineage>
</organism>
<accession>A0A6H5FVJ1</accession>
<feature type="region of interest" description="Disordered" evidence="1">
    <location>
        <begin position="71"/>
        <end position="90"/>
    </location>
</feature>
<protein>
    <submittedName>
        <fullName evidence="2">Uncharacterized protein</fullName>
    </submittedName>
</protein>
<dbReference type="EMBL" id="CADCXU010000399">
    <property type="protein sequence ID" value="CAA9993378.1"/>
    <property type="molecule type" value="Genomic_DNA"/>
</dbReference>
<keyword evidence="3" id="KW-1185">Reference proteome</keyword>
<sequence>MYSIQIVSSFFLYVQNKKVRVFSYGGIRRTAQLAPANEACPKDTTIESSTAGGSSRWWACPADRASDWLSAARSGTKEPPRRLSEEQRSH</sequence>
<dbReference type="AlphaFoldDB" id="A0A6H5FVJ1"/>
<reference evidence="2 3" key="1">
    <citation type="submission" date="2020-02" db="EMBL/GenBank/DDBJ databases">
        <authorList>
            <person name="Ferguson B K."/>
        </authorList>
    </citation>
    <scope>NUCLEOTIDE SEQUENCE [LARGE SCALE GENOMIC DNA]</scope>
</reference>